<dbReference type="InterPro" id="IPR023214">
    <property type="entry name" value="HAD_sf"/>
</dbReference>
<proteinExistence type="predicted"/>
<dbReference type="Gene3D" id="3.40.50.1000">
    <property type="entry name" value="HAD superfamily/HAD-like"/>
    <property type="match status" value="1"/>
</dbReference>
<dbReference type="SUPFAM" id="SSF56784">
    <property type="entry name" value="HAD-like"/>
    <property type="match status" value="1"/>
</dbReference>
<dbReference type="RefSeq" id="WP_193416018.1">
    <property type="nucleotide sequence ID" value="NZ_JADCNN020000005.1"/>
</dbReference>
<evidence type="ECO:0000256" key="3">
    <source>
        <dbReference type="ARBA" id="ARBA00022842"/>
    </source>
</evidence>
<dbReference type="InterPro" id="IPR051400">
    <property type="entry name" value="HAD-like_hydrolase"/>
</dbReference>
<dbReference type="PANTHER" id="PTHR46470:SF2">
    <property type="entry name" value="GLYCERALDEHYDE 3-PHOSPHATE PHOSPHATASE"/>
    <property type="match status" value="1"/>
</dbReference>
<keyword evidence="3" id="KW-0460">Magnesium</keyword>
<dbReference type="PANTHER" id="PTHR46470">
    <property type="entry name" value="N-ACYLNEURAMINATE-9-PHOSPHATASE"/>
    <property type="match status" value="1"/>
</dbReference>
<keyword evidence="2 4" id="KW-0378">Hydrolase</keyword>
<dbReference type="Proteomes" id="UP001516620">
    <property type="component" value="Unassembled WGS sequence"/>
</dbReference>
<sequence>MAEKRLILFLDSGDTLVDEATEVRDDEGIVLKADLIPGAEDMLRQLVKRGFTVALVADGNAQSFKNIYRQHGLYDIFATMIYSETIKAEKPSPRMFKAAIGALDLSEADIPRIAMVGNNLGRDIKGANALGITSVFLKWTSRYPHTPASPEEEPDYIISEPLELLELAETLNARLSAVKN</sequence>
<protein>
    <submittedName>
        <fullName evidence="4">HAD family hydrolase</fullName>
    </submittedName>
</protein>
<dbReference type="EMBL" id="JADCNN020000005">
    <property type="protein sequence ID" value="MBM6995447.1"/>
    <property type="molecule type" value="Genomic_DNA"/>
</dbReference>
<dbReference type="InterPro" id="IPR036412">
    <property type="entry name" value="HAD-like_sf"/>
</dbReference>
<reference evidence="4 5" key="1">
    <citation type="submission" date="2021-01" db="EMBL/GenBank/DDBJ databases">
        <title>Paenibacillus sp.nov. isolated from the rhizosphere soil of tomato plant.</title>
        <authorList>
            <person name="Thin K.K."/>
            <person name="Zhang X."/>
            <person name="He S."/>
        </authorList>
    </citation>
    <scope>NUCLEOTIDE SEQUENCE [LARGE SCALE GENOMIC DNA]</scope>
    <source>
        <strain evidence="4 5">DXFW5</strain>
    </source>
</reference>
<gene>
    <name evidence="4" type="ORF">IM700_007210</name>
</gene>
<evidence type="ECO:0000256" key="2">
    <source>
        <dbReference type="ARBA" id="ARBA00022801"/>
    </source>
</evidence>
<comment type="caution">
    <text evidence="4">The sequence shown here is derived from an EMBL/GenBank/DDBJ whole genome shotgun (WGS) entry which is preliminary data.</text>
</comment>
<dbReference type="GO" id="GO:0016787">
    <property type="term" value="F:hydrolase activity"/>
    <property type="evidence" value="ECO:0007669"/>
    <property type="project" value="UniProtKB-KW"/>
</dbReference>
<dbReference type="Pfam" id="PF00702">
    <property type="entry name" value="Hydrolase"/>
    <property type="match status" value="1"/>
</dbReference>
<keyword evidence="1" id="KW-0479">Metal-binding</keyword>
<accession>A0ABS2H1Z6</accession>
<name>A0ABS2H1Z6_9BACL</name>
<evidence type="ECO:0000313" key="4">
    <source>
        <dbReference type="EMBL" id="MBM6995447.1"/>
    </source>
</evidence>
<organism evidence="4 5">
    <name type="scientific">Paenibacillus rhizolycopersici</name>
    <dbReference type="NCBI Taxonomy" id="2780073"/>
    <lineage>
        <taxon>Bacteria</taxon>
        <taxon>Bacillati</taxon>
        <taxon>Bacillota</taxon>
        <taxon>Bacilli</taxon>
        <taxon>Bacillales</taxon>
        <taxon>Paenibacillaceae</taxon>
        <taxon>Paenibacillus</taxon>
    </lineage>
</organism>
<evidence type="ECO:0000256" key="1">
    <source>
        <dbReference type="ARBA" id="ARBA00022723"/>
    </source>
</evidence>
<evidence type="ECO:0000313" key="5">
    <source>
        <dbReference type="Proteomes" id="UP001516620"/>
    </source>
</evidence>
<keyword evidence="5" id="KW-1185">Reference proteome</keyword>